<evidence type="ECO:0000313" key="2">
    <source>
        <dbReference type="EMBL" id="MDL2076934.1"/>
    </source>
</evidence>
<reference evidence="2 3" key="1">
    <citation type="submission" date="2023-05" db="EMBL/GenBank/DDBJ databases">
        <title>Streptomyces fuscus sp. nov., a brown-black pigment producing actinomyces isolated from dry sand of Sea duck farm.</title>
        <authorList>
            <person name="Xie J."/>
            <person name="Shen N."/>
        </authorList>
    </citation>
    <scope>NUCLEOTIDE SEQUENCE [LARGE SCALE GENOMIC DNA]</scope>
    <source>
        <strain evidence="2 3">GXMU-J15</strain>
    </source>
</reference>
<dbReference type="Gene3D" id="3.40.50.300">
    <property type="entry name" value="P-loop containing nucleotide triphosphate hydrolases"/>
    <property type="match status" value="1"/>
</dbReference>
<name>A0ABT7IXY7_9ACTN</name>
<dbReference type="InterPro" id="IPR024983">
    <property type="entry name" value="CHAT_dom"/>
</dbReference>
<dbReference type="Proteomes" id="UP001241926">
    <property type="component" value="Unassembled WGS sequence"/>
</dbReference>
<evidence type="ECO:0000313" key="3">
    <source>
        <dbReference type="Proteomes" id="UP001241926"/>
    </source>
</evidence>
<dbReference type="Pfam" id="PF12770">
    <property type="entry name" value="CHAT"/>
    <property type="match status" value="1"/>
</dbReference>
<dbReference type="RefSeq" id="WP_285432103.1">
    <property type="nucleotide sequence ID" value="NZ_JASJUS010000008.1"/>
</dbReference>
<keyword evidence="3" id="KW-1185">Reference proteome</keyword>
<organism evidence="2 3">
    <name type="scientific">Streptomyces fuscus</name>
    <dbReference type="NCBI Taxonomy" id="3048495"/>
    <lineage>
        <taxon>Bacteria</taxon>
        <taxon>Bacillati</taxon>
        <taxon>Actinomycetota</taxon>
        <taxon>Actinomycetes</taxon>
        <taxon>Kitasatosporales</taxon>
        <taxon>Streptomycetaceae</taxon>
        <taxon>Streptomyces</taxon>
    </lineage>
</organism>
<feature type="domain" description="CHAT" evidence="1">
    <location>
        <begin position="113"/>
        <end position="363"/>
    </location>
</feature>
<dbReference type="InterPro" id="IPR027417">
    <property type="entry name" value="P-loop_NTPase"/>
</dbReference>
<dbReference type="SUPFAM" id="SSF52540">
    <property type="entry name" value="P-loop containing nucleoside triphosphate hydrolases"/>
    <property type="match status" value="1"/>
</dbReference>
<gene>
    <name evidence="2" type="ORF">QNN03_10840</name>
</gene>
<sequence length="634" mass="69011">MKRSAVLAIRHYHLDPANGRPDYWVWSLTPPEGLGAEFFEVRPATSGELTPLYELPARIAELRRTGADSAALEETVRACADWITRTGLRGIAHRLQVLAPVVVEFQLPDELRDLEMFPWELGLVDGLPLSLHQVVFVRGVRLHASRADEAPPPPHLRVLALFSLPRTKRPVDLGAHRTVLRAELLDLAAGGREGSVPMELRTRQFGVSRGTLSGMLREPGGWDVIHVVAHGLPGSLALEHADGTADEVGTRDLLRLLAPARGRTRLLFLSACWSGSRVADEDNGGTSGQDAALTSLAASVAERLGCAVVAMRFPVSTDFARAVAVRMYRYLLRLGHELPQALNNAVVDSVTDARLAERRTPLFGAATPMLFGAAARTLRLPGRPMTRGPLRGVPVRAVGGLPERPRSFVGRLREMTAASAALAPGSGLTGAVVHGPEGMGATTCASLLAHDHREAFDVILWHPRPTPREAAGRPGADPFEDLLTNLTVQMPGIGVPSPLPHWKELIDKSMRHRLRLLLVLDAADRAIGLDPRFADLIEQFAGADGPSRILLTSRSELPGVAAALPRMELRALDVRDLTQIIHTLPRLGALARSRRNRVLMDKVLRRTHGRPGLLMDAESNAGTVRELENWIREH</sequence>
<proteinExistence type="predicted"/>
<evidence type="ECO:0000259" key="1">
    <source>
        <dbReference type="Pfam" id="PF12770"/>
    </source>
</evidence>
<dbReference type="EMBL" id="JASJUS010000008">
    <property type="protein sequence ID" value="MDL2076934.1"/>
    <property type="molecule type" value="Genomic_DNA"/>
</dbReference>
<accession>A0ABT7IXY7</accession>
<protein>
    <submittedName>
        <fullName evidence="2">CHAT domain-containing protein</fullName>
    </submittedName>
</protein>
<comment type="caution">
    <text evidence="2">The sequence shown here is derived from an EMBL/GenBank/DDBJ whole genome shotgun (WGS) entry which is preliminary data.</text>
</comment>